<reference evidence="2 3" key="1">
    <citation type="journal article" date="2016" name="Nat. Commun.">
        <title>Thousands of microbial genomes shed light on interconnected biogeochemical processes in an aquifer system.</title>
        <authorList>
            <person name="Anantharaman K."/>
            <person name="Brown C.T."/>
            <person name="Hug L.A."/>
            <person name="Sharon I."/>
            <person name="Castelle C.J."/>
            <person name="Probst A.J."/>
            <person name="Thomas B.C."/>
            <person name="Singh A."/>
            <person name="Wilkins M.J."/>
            <person name="Karaoz U."/>
            <person name="Brodie E.L."/>
            <person name="Williams K.H."/>
            <person name="Hubbard S.S."/>
            <person name="Banfield J.F."/>
        </authorList>
    </citation>
    <scope>NUCLEOTIDE SEQUENCE [LARGE SCALE GENOMIC DNA]</scope>
</reference>
<dbReference type="AlphaFoldDB" id="A0A1F5ZT27"/>
<evidence type="ECO:0000313" key="3">
    <source>
        <dbReference type="Proteomes" id="UP000176923"/>
    </source>
</evidence>
<accession>A0A1F5ZT27</accession>
<dbReference type="STRING" id="1798382.A3D77_02845"/>
<keyword evidence="1" id="KW-0812">Transmembrane</keyword>
<gene>
    <name evidence="2" type="ORF">A3D77_02845</name>
</gene>
<keyword evidence="1" id="KW-0472">Membrane</keyword>
<comment type="caution">
    <text evidence="2">The sequence shown here is derived from an EMBL/GenBank/DDBJ whole genome shotgun (WGS) entry which is preliminary data.</text>
</comment>
<proteinExistence type="predicted"/>
<sequence length="290" mass="30652">MKISNKLKNKKESGQMVLILVLMTIVGVTIGLSLVSRTIQDVRISSQIEQSSRAFSAAEAGVENALKFSNAGSYNGTIDVGGTSSSYQSQVTNIGGGAAGSTLVTFGLTDVNQTQTIWLTDHSPGGDLMESSYYPLGEPIYICWQNGSPTPAAVITLYYKNGSSYYVIKGAYDPVFVRGGSNSFRWGLPEGTGGNCGGVPGYNYQVTITPTTSAGNYQVPGGSILLFAKVQMLYVSSPLAVLSSSTNSFPPQGKQITSVGQTASGVTRRIQVIQGFKTLPSLLDFALYSQ</sequence>
<evidence type="ECO:0000256" key="1">
    <source>
        <dbReference type="SAM" id="Phobius"/>
    </source>
</evidence>
<dbReference type="EMBL" id="MFJL01000022">
    <property type="protein sequence ID" value="OGG15608.1"/>
    <property type="molecule type" value="Genomic_DNA"/>
</dbReference>
<feature type="transmembrane region" description="Helical" evidence="1">
    <location>
        <begin position="16"/>
        <end position="35"/>
    </location>
</feature>
<name>A0A1F5ZT27_9BACT</name>
<organism evidence="2 3">
    <name type="scientific">Candidatus Gottesmanbacteria bacterium RIFCSPHIGHO2_02_FULL_39_11</name>
    <dbReference type="NCBI Taxonomy" id="1798382"/>
    <lineage>
        <taxon>Bacteria</taxon>
        <taxon>Candidatus Gottesmaniibacteriota</taxon>
    </lineage>
</organism>
<evidence type="ECO:0000313" key="2">
    <source>
        <dbReference type="EMBL" id="OGG15608.1"/>
    </source>
</evidence>
<evidence type="ECO:0008006" key="4">
    <source>
        <dbReference type="Google" id="ProtNLM"/>
    </source>
</evidence>
<dbReference type="Proteomes" id="UP000176923">
    <property type="component" value="Unassembled WGS sequence"/>
</dbReference>
<protein>
    <recommendedName>
        <fullName evidence="4">Type 4 fimbrial biogenesis protein PilX N-terminal domain-containing protein</fullName>
    </recommendedName>
</protein>
<keyword evidence="1" id="KW-1133">Transmembrane helix</keyword>